<gene>
    <name evidence="2" type="ORF">GCM10023322_33660</name>
</gene>
<accession>A0ABP9RUY2</accession>
<feature type="transmembrane region" description="Helical" evidence="1">
    <location>
        <begin position="41"/>
        <end position="59"/>
    </location>
</feature>
<dbReference type="Proteomes" id="UP001501570">
    <property type="component" value="Unassembled WGS sequence"/>
</dbReference>
<dbReference type="EMBL" id="BAABJQ010000008">
    <property type="protein sequence ID" value="GAA5186744.1"/>
    <property type="molecule type" value="Genomic_DNA"/>
</dbReference>
<keyword evidence="1" id="KW-1133">Transmembrane helix</keyword>
<feature type="transmembrane region" description="Helical" evidence="1">
    <location>
        <begin position="6"/>
        <end position="29"/>
    </location>
</feature>
<evidence type="ECO:0000256" key="1">
    <source>
        <dbReference type="SAM" id="Phobius"/>
    </source>
</evidence>
<reference evidence="3" key="1">
    <citation type="journal article" date="2019" name="Int. J. Syst. Evol. Microbiol.">
        <title>The Global Catalogue of Microorganisms (GCM) 10K type strain sequencing project: providing services to taxonomists for standard genome sequencing and annotation.</title>
        <authorList>
            <consortium name="The Broad Institute Genomics Platform"/>
            <consortium name="The Broad Institute Genome Sequencing Center for Infectious Disease"/>
            <person name="Wu L."/>
            <person name="Ma J."/>
        </authorList>
    </citation>
    <scope>NUCLEOTIDE SEQUENCE [LARGE SCALE GENOMIC DNA]</scope>
    <source>
        <strain evidence="3">JCM 18304</strain>
    </source>
</reference>
<keyword evidence="1" id="KW-0812">Transmembrane</keyword>
<feature type="transmembrane region" description="Helical" evidence="1">
    <location>
        <begin position="79"/>
        <end position="99"/>
    </location>
</feature>
<feature type="transmembrane region" description="Helical" evidence="1">
    <location>
        <begin position="170"/>
        <end position="195"/>
    </location>
</feature>
<proteinExistence type="predicted"/>
<feature type="transmembrane region" description="Helical" evidence="1">
    <location>
        <begin position="138"/>
        <end position="158"/>
    </location>
</feature>
<keyword evidence="3" id="KW-1185">Reference proteome</keyword>
<name>A0ABP9RUY2_9ACTN</name>
<comment type="caution">
    <text evidence="2">The sequence shown here is derived from an EMBL/GenBank/DDBJ whole genome shotgun (WGS) entry which is preliminary data.</text>
</comment>
<organism evidence="2 3">
    <name type="scientific">Rugosimonospora acidiphila</name>
    <dbReference type="NCBI Taxonomy" id="556531"/>
    <lineage>
        <taxon>Bacteria</taxon>
        <taxon>Bacillati</taxon>
        <taxon>Actinomycetota</taxon>
        <taxon>Actinomycetes</taxon>
        <taxon>Micromonosporales</taxon>
        <taxon>Micromonosporaceae</taxon>
        <taxon>Rugosimonospora</taxon>
    </lineage>
</organism>
<protein>
    <recommendedName>
        <fullName evidence="4">MFS transporter</fullName>
    </recommendedName>
</protein>
<feature type="transmembrane region" description="Helical" evidence="1">
    <location>
        <begin position="111"/>
        <end position="132"/>
    </location>
</feature>
<keyword evidence="1" id="KW-0472">Membrane</keyword>
<feature type="transmembrane region" description="Helical" evidence="1">
    <location>
        <begin position="207"/>
        <end position="230"/>
    </location>
</feature>
<evidence type="ECO:0000313" key="3">
    <source>
        <dbReference type="Proteomes" id="UP001501570"/>
    </source>
</evidence>
<evidence type="ECO:0000313" key="2">
    <source>
        <dbReference type="EMBL" id="GAA5186744.1"/>
    </source>
</evidence>
<sequence length="253" mass="25904">MVFNLPLSVWILVAAGAIGIPAATCVVLYRAAVATGRGRRAGAGIAVAAGAGFAAWIVVDSLLAHADVYRQDPATLRVWMPFALVGPLLVALLATRIPVMSRILADPGTPARLAVPQTLRVVGVVFFIVLALHKLPPVFALPAGLGDVAVGISAPFVARRLAAGGGRRGAVWFNALGILDLVVALGTGFLAALAPHRILAVRPSTEALGLLPLTLIPTAAVPVALALHVVSLRRLSVVARSIPVAARSVANLG</sequence>
<evidence type="ECO:0008006" key="4">
    <source>
        <dbReference type="Google" id="ProtNLM"/>
    </source>
</evidence>